<comment type="caution">
    <text evidence="1">The sequence shown here is derived from an EMBL/GenBank/DDBJ whole genome shotgun (WGS) entry which is preliminary data.</text>
</comment>
<sequence>MGKKTLVNKYLRDFKNIAYPNRVLRRMRGQMSRPVLPPVKAASRALNDVLQEAASRSWQWSVVDDEGVFNQATLSEDWFGTRGAWSHFLKEGANDVGEYLEIGSFEGRSALFAASLFPNARLTCIDPFGGSDEHTAVQVSELEKRFLGNIQPICDRVRVLKGTSLRWLPTFEDQAESFDVIYVDGCHFYRHVMLDSLMAWPLLKVGGILIWDDYIWSFKPYSGMVAKPAIEQFLDMYRGDYEVIFVTNQVAIRKTRSELRYFAND</sequence>
<proteinExistence type="predicted"/>
<accession>A0A8I1GIV5</accession>
<protein>
    <submittedName>
        <fullName evidence="1">Class I SAM-dependent methyltransferase</fullName>
    </submittedName>
</protein>
<dbReference type="GO" id="GO:0008168">
    <property type="term" value="F:methyltransferase activity"/>
    <property type="evidence" value="ECO:0007669"/>
    <property type="project" value="UniProtKB-KW"/>
</dbReference>
<name>A0A8I1GIV5_9HYPH</name>
<dbReference type="Proteomes" id="UP000623250">
    <property type="component" value="Unassembled WGS sequence"/>
</dbReference>
<dbReference type="Gene3D" id="3.40.50.150">
    <property type="entry name" value="Vaccinia Virus protein VP39"/>
    <property type="match status" value="1"/>
</dbReference>
<dbReference type="InterPro" id="IPR029063">
    <property type="entry name" value="SAM-dependent_MTases_sf"/>
</dbReference>
<dbReference type="AlphaFoldDB" id="A0A8I1GIV5"/>
<dbReference type="CDD" id="cd02440">
    <property type="entry name" value="AdoMet_MTases"/>
    <property type="match status" value="1"/>
</dbReference>
<keyword evidence="2" id="KW-1185">Reference proteome</keyword>
<organism evidence="1 2">
    <name type="scientific">Rhodomicrobium udaipurense</name>
    <dbReference type="NCBI Taxonomy" id="1202716"/>
    <lineage>
        <taxon>Bacteria</taxon>
        <taxon>Pseudomonadati</taxon>
        <taxon>Pseudomonadota</taxon>
        <taxon>Alphaproteobacteria</taxon>
        <taxon>Hyphomicrobiales</taxon>
        <taxon>Hyphomicrobiaceae</taxon>
        <taxon>Rhodomicrobium</taxon>
    </lineage>
</organism>
<dbReference type="Pfam" id="PF13578">
    <property type="entry name" value="Methyltransf_24"/>
    <property type="match status" value="1"/>
</dbReference>
<dbReference type="GO" id="GO:0032259">
    <property type="term" value="P:methylation"/>
    <property type="evidence" value="ECO:0007669"/>
    <property type="project" value="UniProtKB-KW"/>
</dbReference>
<evidence type="ECO:0000313" key="1">
    <source>
        <dbReference type="EMBL" id="MBJ7544252.1"/>
    </source>
</evidence>
<reference evidence="1 2" key="1">
    <citation type="submission" date="2020-12" db="EMBL/GenBank/DDBJ databases">
        <title>Revised draft genomes of Rhodomicrobium vannielii ATCC 17100 and Rhodomicrobium udaipurense JA643.</title>
        <authorList>
            <person name="Conners E.M."/>
            <person name="Davenport E.J."/>
            <person name="Bose A."/>
        </authorList>
    </citation>
    <scope>NUCLEOTIDE SEQUENCE [LARGE SCALE GENOMIC DNA]</scope>
    <source>
        <strain evidence="1 2">JA643</strain>
    </source>
</reference>
<gene>
    <name evidence="1" type="ORF">JDN41_11920</name>
</gene>
<keyword evidence="1" id="KW-0808">Transferase</keyword>
<dbReference type="RefSeq" id="WP_052037215.1">
    <property type="nucleotide sequence ID" value="NZ_JAEMUK010000078.1"/>
</dbReference>
<dbReference type="EMBL" id="JAEMUK010000078">
    <property type="protein sequence ID" value="MBJ7544252.1"/>
    <property type="molecule type" value="Genomic_DNA"/>
</dbReference>
<evidence type="ECO:0000313" key="2">
    <source>
        <dbReference type="Proteomes" id="UP000623250"/>
    </source>
</evidence>
<dbReference type="SUPFAM" id="SSF53335">
    <property type="entry name" value="S-adenosyl-L-methionine-dependent methyltransferases"/>
    <property type="match status" value="1"/>
</dbReference>
<keyword evidence="1" id="KW-0489">Methyltransferase</keyword>